<dbReference type="PROSITE" id="PS01124">
    <property type="entry name" value="HTH_ARAC_FAMILY_2"/>
    <property type="match status" value="1"/>
</dbReference>
<dbReference type="Proteomes" id="UP001596067">
    <property type="component" value="Unassembled WGS sequence"/>
</dbReference>
<dbReference type="RefSeq" id="WP_313763510.1">
    <property type="nucleotide sequence ID" value="NZ_BAAAVH010000113.1"/>
</dbReference>
<dbReference type="PANTHER" id="PTHR46796">
    <property type="entry name" value="HTH-TYPE TRANSCRIPTIONAL ACTIVATOR RHAS-RELATED"/>
    <property type="match status" value="1"/>
</dbReference>
<gene>
    <name evidence="6" type="ORF">ACFP0N_26785</name>
</gene>
<dbReference type="Pfam" id="PF12833">
    <property type="entry name" value="HTH_18"/>
    <property type="match status" value="1"/>
</dbReference>
<evidence type="ECO:0000256" key="2">
    <source>
        <dbReference type="ARBA" id="ARBA00023125"/>
    </source>
</evidence>
<keyword evidence="3" id="KW-0804">Transcription</keyword>
<feature type="region of interest" description="Disordered" evidence="4">
    <location>
        <begin position="111"/>
        <end position="130"/>
    </location>
</feature>
<dbReference type="InterPro" id="IPR032783">
    <property type="entry name" value="AraC_lig"/>
</dbReference>
<dbReference type="InterPro" id="IPR009057">
    <property type="entry name" value="Homeodomain-like_sf"/>
</dbReference>
<dbReference type="Gene3D" id="1.10.10.60">
    <property type="entry name" value="Homeodomain-like"/>
    <property type="match status" value="2"/>
</dbReference>
<reference evidence="7" key="1">
    <citation type="journal article" date="2019" name="Int. J. Syst. Evol. Microbiol.">
        <title>The Global Catalogue of Microorganisms (GCM) 10K type strain sequencing project: providing services to taxonomists for standard genome sequencing and annotation.</title>
        <authorList>
            <consortium name="The Broad Institute Genomics Platform"/>
            <consortium name="The Broad Institute Genome Sequencing Center for Infectious Disease"/>
            <person name="Wu L."/>
            <person name="Ma J."/>
        </authorList>
    </citation>
    <scope>NUCLEOTIDE SEQUENCE [LARGE SCALE GENOMIC DNA]</scope>
    <source>
        <strain evidence="7">CGMCC 4.1469</strain>
    </source>
</reference>
<dbReference type="PANTHER" id="PTHR46796:SF7">
    <property type="entry name" value="ARAC FAMILY TRANSCRIPTIONAL REGULATOR"/>
    <property type="match status" value="1"/>
</dbReference>
<name>A0ABW1F635_9ACTN</name>
<dbReference type="EMBL" id="JBHSOD010000041">
    <property type="protein sequence ID" value="MFC5888579.1"/>
    <property type="molecule type" value="Genomic_DNA"/>
</dbReference>
<protein>
    <submittedName>
        <fullName evidence="6">AraC family transcriptional regulator</fullName>
    </submittedName>
</protein>
<dbReference type="InterPro" id="IPR018060">
    <property type="entry name" value="HTH_AraC"/>
</dbReference>
<accession>A0ABW1F635</accession>
<evidence type="ECO:0000259" key="5">
    <source>
        <dbReference type="PROSITE" id="PS01124"/>
    </source>
</evidence>
<dbReference type="SUPFAM" id="SSF46689">
    <property type="entry name" value="Homeodomain-like"/>
    <property type="match status" value="2"/>
</dbReference>
<evidence type="ECO:0000313" key="6">
    <source>
        <dbReference type="EMBL" id="MFC5888579.1"/>
    </source>
</evidence>
<feature type="region of interest" description="Disordered" evidence="4">
    <location>
        <begin position="339"/>
        <end position="358"/>
    </location>
</feature>
<keyword evidence="7" id="KW-1185">Reference proteome</keyword>
<dbReference type="Pfam" id="PF12852">
    <property type="entry name" value="Cupin_6"/>
    <property type="match status" value="1"/>
</dbReference>
<evidence type="ECO:0000256" key="1">
    <source>
        <dbReference type="ARBA" id="ARBA00023015"/>
    </source>
</evidence>
<proteinExistence type="predicted"/>
<evidence type="ECO:0000313" key="7">
    <source>
        <dbReference type="Proteomes" id="UP001596067"/>
    </source>
</evidence>
<evidence type="ECO:0000256" key="4">
    <source>
        <dbReference type="SAM" id="MobiDB-lite"/>
    </source>
</evidence>
<dbReference type="SMART" id="SM00342">
    <property type="entry name" value="HTH_ARAC"/>
    <property type="match status" value="1"/>
</dbReference>
<comment type="caution">
    <text evidence="6">The sequence shown here is derived from an EMBL/GenBank/DDBJ whole genome shotgun (WGS) entry which is preliminary data.</text>
</comment>
<keyword evidence="1" id="KW-0805">Transcription regulation</keyword>
<sequence>MDDVLGELLGSLRLEGAFHTHWRVRAPWGIRGPAENCAVLHYIVEGSCWATLADEVELPGAALHLRSSVLREGDLAIFPWGAPHALSDRPGREVVPLPTVLAGRATGRATAAGATAAPATPRPPGASEGFGVVRLPGPGPETRMLCGGLSYNSVGESALYRALPPMIVLDRSLVRRQPLLHHTLAALSAEPDGDPGERRLISVRGFETALVLALGLALRGEAAKRLADDYPAMRALNHPGISRALLAVYGRFGEPWTVERLAREARMSRTAFTAAFRELVGESPGRHLTARRMREAARLLTETDRALSVIPEAVGYRSSVGFHLAFRKWFGMPPGEYRDSRPGHRGPGLHGPAVCAVS</sequence>
<evidence type="ECO:0000256" key="3">
    <source>
        <dbReference type="ARBA" id="ARBA00023163"/>
    </source>
</evidence>
<keyword evidence="2" id="KW-0238">DNA-binding</keyword>
<feature type="domain" description="HTH araC/xylS-type" evidence="5">
    <location>
        <begin position="242"/>
        <end position="340"/>
    </location>
</feature>
<organism evidence="6 7">
    <name type="scientific">Kitasatospora aburaviensis</name>
    <dbReference type="NCBI Taxonomy" id="67265"/>
    <lineage>
        <taxon>Bacteria</taxon>
        <taxon>Bacillati</taxon>
        <taxon>Actinomycetota</taxon>
        <taxon>Actinomycetes</taxon>
        <taxon>Kitasatosporales</taxon>
        <taxon>Streptomycetaceae</taxon>
        <taxon>Kitasatospora</taxon>
    </lineage>
</organism>
<dbReference type="InterPro" id="IPR050204">
    <property type="entry name" value="AraC_XylS_family_regulators"/>
</dbReference>